<dbReference type="InterPro" id="IPR008278">
    <property type="entry name" value="4-PPantetheinyl_Trfase_dom"/>
</dbReference>
<dbReference type="InterPro" id="IPR037143">
    <property type="entry name" value="4-PPantetheinyl_Trfase_dom_sf"/>
</dbReference>
<dbReference type="AlphaFoldDB" id="A0A068WIQ1"/>
<dbReference type="InterPro" id="IPR050559">
    <property type="entry name" value="P-Pant_transferase_sf"/>
</dbReference>
<dbReference type="Pfam" id="PF22624">
    <property type="entry name" value="AASDHPPT_N"/>
    <property type="match status" value="1"/>
</dbReference>
<feature type="domain" description="4'-phosphopantetheinyl transferase" evidence="9">
    <location>
        <begin position="107"/>
        <end position="217"/>
    </location>
</feature>
<evidence type="ECO:0000259" key="10">
    <source>
        <dbReference type="Pfam" id="PF22624"/>
    </source>
</evidence>
<dbReference type="EMBL" id="LK028577">
    <property type="protein sequence ID" value="CDS17499.1"/>
    <property type="molecule type" value="Genomic_DNA"/>
</dbReference>
<dbReference type="EC" id="2.7.8.7" evidence="2"/>
<evidence type="ECO:0000313" key="11">
    <source>
        <dbReference type="EMBL" id="CDS17499.1"/>
    </source>
</evidence>
<reference evidence="13" key="3">
    <citation type="submission" date="2020-10" db="UniProtKB">
        <authorList>
            <consortium name="WormBaseParasite"/>
        </authorList>
    </citation>
    <scope>IDENTIFICATION</scope>
</reference>
<dbReference type="GO" id="GO:0008897">
    <property type="term" value="F:holo-[acyl-carrier-protein] synthase activity"/>
    <property type="evidence" value="ECO:0007669"/>
    <property type="project" value="UniProtKB-EC"/>
</dbReference>
<comment type="catalytic activity">
    <reaction evidence="8">
        <text>apo-[ACP] + acetyl-CoA = acetyl-[ACP] + adenosine 3',5'-bisphosphate + H(+)</text>
        <dbReference type="Rhea" id="RHEA:46564"/>
        <dbReference type="Rhea" id="RHEA-COMP:9621"/>
        <dbReference type="Rhea" id="RHEA-COMP:9690"/>
        <dbReference type="ChEBI" id="CHEBI:15378"/>
        <dbReference type="ChEBI" id="CHEBI:29999"/>
        <dbReference type="ChEBI" id="CHEBI:57288"/>
        <dbReference type="ChEBI" id="CHEBI:58343"/>
        <dbReference type="ChEBI" id="CHEBI:78446"/>
    </reaction>
    <physiologicalReaction direction="left-to-right" evidence="8">
        <dbReference type="Rhea" id="RHEA:46565"/>
    </physiologicalReaction>
</comment>
<evidence type="ECO:0000313" key="12">
    <source>
        <dbReference type="Proteomes" id="UP000492820"/>
    </source>
</evidence>
<comment type="similarity">
    <text evidence="1">Belongs to the P-Pant transferase superfamily. AcpS family.</text>
</comment>
<protein>
    <recommendedName>
        <fullName evidence="3">L-aminoadipate-semialdehyde dehydrogenase-phosphopantetheinyl transferase</fullName>
        <ecNumber evidence="2">2.7.8.7</ecNumber>
    </recommendedName>
    <alternativeName>
        <fullName evidence="5">4'-phosphopantetheinyl transferase</fullName>
    </alternativeName>
    <alternativeName>
        <fullName evidence="6">Alpha-aminoadipic semialdehyde dehydrogenase-phosphopantetheinyl transferase</fullName>
    </alternativeName>
</protein>
<accession>A0A068WIQ1</accession>
<dbReference type="Proteomes" id="UP000492820">
    <property type="component" value="Unassembled WGS sequence"/>
</dbReference>
<sequence>MWRFAFNHGLWDPCNVQLSHVFRCITTTDQENALKFAYKRDVKSFLAARLLTLYMARRLFGLDPINVNVKRSAYRRPYLEGELDFDFNLSHNGDFTLLTFCHEMRTGVDVMQVELPPASESVAGFLLKMKSLFTPSEWHLLTSTSCEDGGRIRNFFRLWCLKEAFVKNIGTGLRTDISTVEFDLSGGAPKCTYPGLVDTEWRFEEHQLPNSHVAAVAWYNPGALNKCSGVEPFQELSPNDLLDTLSPWNEVKDHFWSAYCFKDMCPPSARRVLY</sequence>
<evidence type="ECO:0000313" key="13">
    <source>
        <dbReference type="WBParaSite" id="EgrG_001025600"/>
    </source>
</evidence>
<name>A0A068WIQ1_ECHGR</name>
<reference evidence="11 12" key="1">
    <citation type="journal article" date="2013" name="Nature">
        <title>The genomes of four tapeworm species reveal adaptations to parasitism.</title>
        <authorList>
            <person name="Tsai I.J."/>
            <person name="Zarowiecki M."/>
            <person name="Holroyd N."/>
            <person name="Garciarrubio A."/>
            <person name="Sanchez-Flores A."/>
            <person name="Brooks K.L."/>
            <person name="Tracey A."/>
            <person name="Bobes R.J."/>
            <person name="Fragoso G."/>
            <person name="Sciutto E."/>
            <person name="Aslett M."/>
            <person name="Beasley H."/>
            <person name="Bennett H.M."/>
            <person name="Cai J."/>
            <person name="Camicia F."/>
            <person name="Clark R."/>
            <person name="Cucher M."/>
            <person name="De Silva N."/>
            <person name="Day T.A."/>
            <person name="Deplazes P."/>
            <person name="Estrada K."/>
            <person name="Fernandez C."/>
            <person name="Holland P.W."/>
            <person name="Hou J."/>
            <person name="Hu S."/>
            <person name="Huckvale T."/>
            <person name="Hung S.S."/>
            <person name="Kamenetzky L."/>
            <person name="Keane J.A."/>
            <person name="Kiss F."/>
            <person name="Koziol U."/>
            <person name="Lambert O."/>
            <person name="Liu K."/>
            <person name="Luo X."/>
            <person name="Luo Y."/>
            <person name="Macchiaroli N."/>
            <person name="Nichol S."/>
            <person name="Paps J."/>
            <person name="Parkinson J."/>
            <person name="Pouchkina-Stantcheva N."/>
            <person name="Riddiford N."/>
            <person name="Rosenzvit M."/>
            <person name="Salinas G."/>
            <person name="Wasmuth J.D."/>
            <person name="Zamanian M."/>
            <person name="Zheng Y."/>
            <person name="Cai X."/>
            <person name="Soberon X."/>
            <person name="Olson P.D."/>
            <person name="Laclette J.P."/>
            <person name="Brehm K."/>
            <person name="Berriman M."/>
            <person name="Garciarrubio A."/>
            <person name="Bobes R.J."/>
            <person name="Fragoso G."/>
            <person name="Sanchez-Flores A."/>
            <person name="Estrada K."/>
            <person name="Cevallos M.A."/>
            <person name="Morett E."/>
            <person name="Gonzalez V."/>
            <person name="Portillo T."/>
            <person name="Ochoa-Leyva A."/>
            <person name="Jose M.V."/>
            <person name="Sciutto E."/>
            <person name="Landa A."/>
            <person name="Jimenez L."/>
            <person name="Valdes V."/>
            <person name="Carrero J.C."/>
            <person name="Larralde C."/>
            <person name="Morales-Montor J."/>
            <person name="Limon-Lason J."/>
            <person name="Soberon X."/>
            <person name="Laclette J.P."/>
        </authorList>
    </citation>
    <scope>NUCLEOTIDE SEQUENCE [LARGE SCALE GENOMIC DNA]</scope>
</reference>
<dbReference type="PANTHER" id="PTHR12215:SF10">
    <property type="entry name" value="L-AMINOADIPATE-SEMIALDEHYDE DEHYDROGENASE-PHOSPHOPANTETHEINYL TRANSFERASE"/>
    <property type="match status" value="1"/>
</dbReference>
<comment type="catalytic activity">
    <reaction evidence="7">
        <text>apo-[ACP] + CoA = holo-[ACP] + adenosine 3',5'-bisphosphate + H(+)</text>
        <dbReference type="Rhea" id="RHEA:12068"/>
        <dbReference type="Rhea" id="RHEA-COMP:9685"/>
        <dbReference type="Rhea" id="RHEA-COMP:9690"/>
        <dbReference type="ChEBI" id="CHEBI:15378"/>
        <dbReference type="ChEBI" id="CHEBI:29999"/>
        <dbReference type="ChEBI" id="CHEBI:57287"/>
        <dbReference type="ChEBI" id="CHEBI:58343"/>
        <dbReference type="ChEBI" id="CHEBI:64479"/>
        <dbReference type="EC" id="2.7.8.7"/>
    </reaction>
    <physiologicalReaction direction="left-to-right" evidence="7">
        <dbReference type="Rhea" id="RHEA:12069"/>
    </physiologicalReaction>
</comment>
<dbReference type="Gene3D" id="3.90.470.20">
    <property type="entry name" value="4'-phosphopantetheinyl transferase domain"/>
    <property type="match status" value="2"/>
</dbReference>
<reference evidence="11" key="2">
    <citation type="submission" date="2014-06" db="EMBL/GenBank/DDBJ databases">
        <authorList>
            <person name="Aslett M."/>
        </authorList>
    </citation>
    <scope>NUCLEOTIDE SEQUENCE</scope>
</reference>
<dbReference type="GO" id="GO:0019878">
    <property type="term" value="P:lysine biosynthetic process via aminoadipic acid"/>
    <property type="evidence" value="ECO:0007669"/>
    <property type="project" value="TreeGrafter"/>
</dbReference>
<evidence type="ECO:0000256" key="1">
    <source>
        <dbReference type="ARBA" id="ARBA00006195"/>
    </source>
</evidence>
<evidence type="ECO:0000259" key="9">
    <source>
        <dbReference type="Pfam" id="PF01648"/>
    </source>
</evidence>
<dbReference type="GO" id="GO:0000287">
    <property type="term" value="F:magnesium ion binding"/>
    <property type="evidence" value="ECO:0007669"/>
    <property type="project" value="InterPro"/>
</dbReference>
<evidence type="ECO:0000256" key="3">
    <source>
        <dbReference type="ARBA" id="ARBA00016301"/>
    </source>
</evidence>
<evidence type="ECO:0000256" key="2">
    <source>
        <dbReference type="ARBA" id="ARBA00013172"/>
    </source>
</evidence>
<evidence type="ECO:0000256" key="6">
    <source>
        <dbReference type="ARBA" id="ARBA00033443"/>
    </source>
</evidence>
<dbReference type="InterPro" id="IPR055066">
    <property type="entry name" value="AASDHPPT_N"/>
</dbReference>
<evidence type="ECO:0000256" key="5">
    <source>
        <dbReference type="ARBA" id="ARBA00030484"/>
    </source>
</evidence>
<evidence type="ECO:0000256" key="4">
    <source>
        <dbReference type="ARBA" id="ARBA00022679"/>
    </source>
</evidence>
<proteinExistence type="inferred from homology"/>
<dbReference type="WBParaSite" id="EgrG_001025600">
    <property type="protein sequence ID" value="EgrG_001025600"/>
    <property type="gene ID" value="EgrG_001025600"/>
</dbReference>
<feature type="domain" description="4'-phosphopantetheinyl transferase N-terminal" evidence="10">
    <location>
        <begin position="11"/>
        <end position="99"/>
    </location>
</feature>
<dbReference type="PANTHER" id="PTHR12215">
    <property type="entry name" value="PHOSPHOPANTETHEINE TRANSFERASE"/>
    <property type="match status" value="1"/>
</dbReference>
<evidence type="ECO:0000256" key="7">
    <source>
        <dbReference type="ARBA" id="ARBA00048641"/>
    </source>
</evidence>
<evidence type="ECO:0000256" key="8">
    <source>
        <dbReference type="ARBA" id="ARBA00048794"/>
    </source>
</evidence>
<dbReference type="OrthoDB" id="26719at2759"/>
<organism evidence="11">
    <name type="scientific">Echinococcus granulosus</name>
    <name type="common">Hydatid tapeworm</name>
    <dbReference type="NCBI Taxonomy" id="6210"/>
    <lineage>
        <taxon>Eukaryota</taxon>
        <taxon>Metazoa</taxon>
        <taxon>Spiralia</taxon>
        <taxon>Lophotrochozoa</taxon>
        <taxon>Platyhelminthes</taxon>
        <taxon>Cestoda</taxon>
        <taxon>Eucestoda</taxon>
        <taxon>Cyclophyllidea</taxon>
        <taxon>Taeniidae</taxon>
        <taxon>Echinococcus</taxon>
        <taxon>Echinococcus granulosus group</taxon>
    </lineage>
</organism>
<keyword evidence="4" id="KW-0808">Transferase</keyword>
<dbReference type="SUPFAM" id="SSF56214">
    <property type="entry name" value="4'-phosphopantetheinyl transferase"/>
    <property type="match status" value="2"/>
</dbReference>
<dbReference type="GO" id="GO:0005829">
    <property type="term" value="C:cytosol"/>
    <property type="evidence" value="ECO:0007669"/>
    <property type="project" value="TreeGrafter"/>
</dbReference>
<gene>
    <name evidence="11" type="ORF">EgrG_001025600</name>
</gene>
<dbReference type="Pfam" id="PF01648">
    <property type="entry name" value="ACPS"/>
    <property type="match status" value="1"/>
</dbReference>